<dbReference type="InterPro" id="IPR036634">
    <property type="entry name" value="PRD_sf"/>
</dbReference>
<dbReference type="EMBL" id="CP063767">
    <property type="protein sequence ID" value="QOY60375.1"/>
    <property type="molecule type" value="Genomic_DNA"/>
</dbReference>
<keyword evidence="2" id="KW-0805">Transcription regulation</keyword>
<dbReference type="InterPro" id="IPR011608">
    <property type="entry name" value="PRD"/>
</dbReference>
<evidence type="ECO:0000256" key="2">
    <source>
        <dbReference type="ARBA" id="ARBA00023015"/>
    </source>
</evidence>
<dbReference type="PROSITE" id="PS51372">
    <property type="entry name" value="PRD_2"/>
    <property type="match status" value="1"/>
</dbReference>
<evidence type="ECO:0000313" key="6">
    <source>
        <dbReference type="EMBL" id="QOY60375.1"/>
    </source>
</evidence>
<dbReference type="Pfam" id="PF05043">
    <property type="entry name" value="Mga"/>
    <property type="match status" value="1"/>
</dbReference>
<dbReference type="Gene3D" id="1.10.1790.10">
    <property type="entry name" value="PRD domain"/>
    <property type="match status" value="1"/>
</dbReference>
<reference evidence="6 7" key="1">
    <citation type="submission" date="2020-10" db="EMBL/GenBank/DDBJ databases">
        <title>Olsenella immobilis sp.nov., isolated from the mud in a fermentation cellar used for the production of Chinese strong-flavoured liquor.</title>
        <authorList>
            <person name="Lu L."/>
        </authorList>
    </citation>
    <scope>NUCLEOTIDE SEQUENCE [LARGE SCALE GENOMIC DNA]</scope>
    <source>
        <strain evidence="6 7">LZLJ-2</strain>
    </source>
</reference>
<dbReference type="InterPro" id="IPR007737">
    <property type="entry name" value="Mga_HTH"/>
</dbReference>
<name>A0A7S7RU82_9ACTN</name>
<dbReference type="PANTHER" id="PTHR30185:SF18">
    <property type="entry name" value="TRANSCRIPTIONAL REGULATOR MTLR"/>
    <property type="match status" value="1"/>
</dbReference>
<dbReference type="PANTHER" id="PTHR30185">
    <property type="entry name" value="CRYPTIC BETA-GLUCOSIDE BGL OPERON ANTITERMINATOR"/>
    <property type="match status" value="1"/>
</dbReference>
<keyword evidence="3" id="KW-0010">Activator</keyword>
<dbReference type="SUPFAM" id="SSF63520">
    <property type="entry name" value="PTS-regulatory domain, PRD"/>
    <property type="match status" value="1"/>
</dbReference>
<evidence type="ECO:0000256" key="3">
    <source>
        <dbReference type="ARBA" id="ARBA00023159"/>
    </source>
</evidence>
<dbReference type="SUPFAM" id="SSF46785">
    <property type="entry name" value="Winged helix' DNA-binding domain"/>
    <property type="match status" value="1"/>
</dbReference>
<dbReference type="AlphaFoldDB" id="A0A7S7RU82"/>
<dbReference type="Proteomes" id="UP000593735">
    <property type="component" value="Chromosome"/>
</dbReference>
<dbReference type="InterPro" id="IPR036388">
    <property type="entry name" value="WH-like_DNA-bd_sf"/>
</dbReference>
<keyword evidence="1" id="KW-0677">Repeat</keyword>
<dbReference type="Pfam" id="PF08279">
    <property type="entry name" value="HTH_11"/>
    <property type="match status" value="1"/>
</dbReference>
<evidence type="ECO:0000313" key="7">
    <source>
        <dbReference type="Proteomes" id="UP000593735"/>
    </source>
</evidence>
<evidence type="ECO:0000259" key="5">
    <source>
        <dbReference type="PROSITE" id="PS51372"/>
    </source>
</evidence>
<proteinExistence type="predicted"/>
<dbReference type="InterPro" id="IPR013196">
    <property type="entry name" value="HTH_11"/>
</dbReference>
<sequence>MDLKSRQISLLRCLPQAAEGVSVQTLADEFGVSRRTIYYDIAHINEWLGREDLGKVTLENQMVTSKDVCWKYAGRLVGLSRVRVFTVSERRSMTLVRIALAHEHATIPSLMDGYEVSRNTVIADIRELKGELNPLGINLASVPGQGYTLLGDEITIRKFIWSKLQGLAGAECIQDVRRFLQRTLVDVTKNDIDYYELCRSLIKQYELDLKTRCFLDSNGLEGMMIQVSWLRGLRGSWVAMGREEQITLSGTLSYRSVQCSVEKLKSAGIALPSEEILYITSLLLGIKTTNFARQREEDEYVSELAENLIGNFERVGCLTFMNKETIHEQLSHHIRPLYYRQKYGISVHNPLTVDVQKMYPMAFDFTRRAAVETGMDDLSDDELAYLTIYLSNDLDNKMLENGDTSATRVLLVGARNMSTITLVKEQLFDACGICFEYDCAEVDSLHRWTLESYALVVALSHLPQEFRSDNMVETTPFFSEESRRQIYEVLRSNRIISRYDALIEGIVEIVGENIPDSDWGWLRSDKLHFELFRYFDERDRGFRGPTSVQLGDSHVRAERVVVPQGSTWGTAVLLGAHKLQEDASKSCLVERMSNIMASNKLLYYRMAPEVVIVRCPMQGDENAHVEAQIVLAPDGIELPDGKPARVVVCMATINRYSHWGTLYDIYQYFSSQEHVATLMADVLEA</sequence>
<keyword evidence="4" id="KW-0804">Transcription</keyword>
<keyword evidence="7" id="KW-1185">Reference proteome</keyword>
<organism evidence="6 7">
    <name type="scientific">Thermophilibacter immobilis</name>
    <dbReference type="NCBI Taxonomy" id="2779519"/>
    <lineage>
        <taxon>Bacteria</taxon>
        <taxon>Bacillati</taxon>
        <taxon>Actinomycetota</taxon>
        <taxon>Coriobacteriia</taxon>
        <taxon>Coriobacteriales</taxon>
        <taxon>Atopobiaceae</taxon>
        <taxon>Thermophilibacter</taxon>
    </lineage>
</organism>
<protein>
    <submittedName>
        <fullName evidence="6">Transcription antiterminator</fullName>
    </submittedName>
</protein>
<dbReference type="RefSeq" id="WP_194370756.1">
    <property type="nucleotide sequence ID" value="NZ_CP063767.1"/>
</dbReference>
<dbReference type="InterPro" id="IPR036390">
    <property type="entry name" value="WH_DNA-bd_sf"/>
</dbReference>
<dbReference type="Gene3D" id="1.10.10.10">
    <property type="entry name" value="Winged helix-like DNA-binding domain superfamily/Winged helix DNA-binding domain"/>
    <property type="match status" value="2"/>
</dbReference>
<dbReference type="InterPro" id="IPR050661">
    <property type="entry name" value="BglG_antiterminators"/>
</dbReference>
<evidence type="ECO:0000256" key="4">
    <source>
        <dbReference type="ARBA" id="ARBA00023163"/>
    </source>
</evidence>
<accession>A0A7S7RU82</accession>
<dbReference type="Pfam" id="PF00874">
    <property type="entry name" value="PRD"/>
    <property type="match status" value="1"/>
</dbReference>
<gene>
    <name evidence="6" type="ORF">INP52_08180</name>
</gene>
<evidence type="ECO:0000256" key="1">
    <source>
        <dbReference type="ARBA" id="ARBA00022737"/>
    </source>
</evidence>
<feature type="domain" description="PRD" evidence="5">
    <location>
        <begin position="296"/>
        <end position="400"/>
    </location>
</feature>
<dbReference type="KEGG" id="tio:INP52_08180"/>
<dbReference type="GO" id="GO:0006355">
    <property type="term" value="P:regulation of DNA-templated transcription"/>
    <property type="evidence" value="ECO:0007669"/>
    <property type="project" value="InterPro"/>
</dbReference>